<organism evidence="2 3">
    <name type="scientific">Fukomys damarensis</name>
    <name type="common">Damaraland mole rat</name>
    <name type="synonym">Cryptomys damarensis</name>
    <dbReference type="NCBI Taxonomy" id="885580"/>
    <lineage>
        <taxon>Eukaryota</taxon>
        <taxon>Metazoa</taxon>
        <taxon>Chordata</taxon>
        <taxon>Craniata</taxon>
        <taxon>Vertebrata</taxon>
        <taxon>Euteleostomi</taxon>
        <taxon>Mammalia</taxon>
        <taxon>Eutheria</taxon>
        <taxon>Euarchontoglires</taxon>
        <taxon>Glires</taxon>
        <taxon>Rodentia</taxon>
        <taxon>Hystricomorpha</taxon>
        <taxon>Bathyergidae</taxon>
        <taxon>Fukomys</taxon>
    </lineage>
</organism>
<keyword evidence="3" id="KW-1185">Reference proteome</keyword>
<evidence type="ECO:0000256" key="1">
    <source>
        <dbReference type="SAM" id="MobiDB-lite"/>
    </source>
</evidence>
<evidence type="ECO:0000313" key="2">
    <source>
        <dbReference type="EMBL" id="KFO26558.1"/>
    </source>
</evidence>
<protein>
    <submittedName>
        <fullName evidence="2">Uncharacterized protein</fullName>
    </submittedName>
</protein>
<name>A0A091D7U1_FUKDA</name>
<sequence>MTAKGKRFESVQNPEVATKAQLQTLTKRTSRTAPEGSKNDGMSTRELVLSHKPSSTGKGAKTFRKTVMESIPAHRLKENLQALRDGSALNVPGSITIFLPKAQPFRAYRHSRTSISVSPATFATYFTDLASPSAEDNIGGEVLGLSRKVPAHSAYSPALTQHLQRVCHDVGAEADAKGQGTVPPAAARILAPVTPTMTSLLHHPPRNAASSLLPSVPTLGTSAFVPVSCHPPPEELVWFMCSLLEEAESALRPRLQHKPLLHAAP</sequence>
<dbReference type="EMBL" id="KN123144">
    <property type="protein sequence ID" value="KFO26558.1"/>
    <property type="molecule type" value="Genomic_DNA"/>
</dbReference>
<feature type="region of interest" description="Disordered" evidence="1">
    <location>
        <begin position="1"/>
        <end position="59"/>
    </location>
</feature>
<reference evidence="2 3" key="1">
    <citation type="submission" date="2013-11" db="EMBL/GenBank/DDBJ databases">
        <title>The Damaraland mole rat (Fukomys damarensis) genome and evolution of African mole rats.</title>
        <authorList>
            <person name="Gladyshev V.N."/>
            <person name="Fang X."/>
        </authorList>
    </citation>
    <scope>NUCLEOTIDE SEQUENCE [LARGE SCALE GENOMIC DNA]</scope>
    <source>
        <tissue evidence="2">Liver</tissue>
    </source>
</reference>
<gene>
    <name evidence="2" type="ORF">H920_11957</name>
</gene>
<evidence type="ECO:0000313" key="3">
    <source>
        <dbReference type="Proteomes" id="UP000028990"/>
    </source>
</evidence>
<accession>A0A091D7U1</accession>
<proteinExistence type="predicted"/>
<dbReference type="Proteomes" id="UP000028990">
    <property type="component" value="Unassembled WGS sequence"/>
</dbReference>
<feature type="compositionally biased region" description="Polar residues" evidence="1">
    <location>
        <begin position="10"/>
        <end position="27"/>
    </location>
</feature>
<dbReference type="AlphaFoldDB" id="A0A091D7U1"/>